<dbReference type="PRINTS" id="PR00741">
    <property type="entry name" value="GLHYDRLASE29"/>
</dbReference>
<dbReference type="SUPFAM" id="SSF51445">
    <property type="entry name" value="(Trans)glycosidases"/>
    <property type="match status" value="1"/>
</dbReference>
<comment type="caution">
    <text evidence="11">The sequence shown here is derived from an EMBL/GenBank/DDBJ whole genome shotgun (WGS) entry which is preliminary data.</text>
</comment>
<dbReference type="Pfam" id="PF16757">
    <property type="entry name" value="Fucosidase_C"/>
    <property type="match status" value="1"/>
</dbReference>
<keyword evidence="12" id="KW-1185">Reference proteome</keyword>
<dbReference type="GO" id="GO:0006004">
    <property type="term" value="P:fucose metabolic process"/>
    <property type="evidence" value="ECO:0007669"/>
    <property type="project" value="InterPro"/>
</dbReference>
<dbReference type="FunFam" id="3.20.20.80:FF:000027">
    <property type="entry name" value="Alpha-L-fucosidase"/>
    <property type="match status" value="1"/>
</dbReference>
<evidence type="ECO:0000256" key="8">
    <source>
        <dbReference type="PIRNR" id="PIRNR001092"/>
    </source>
</evidence>
<keyword evidence="4 8" id="KW-0732">Signal</keyword>
<dbReference type="InterPro" id="IPR013780">
    <property type="entry name" value="Glyco_hydro_b"/>
</dbReference>
<protein>
    <recommendedName>
        <fullName evidence="3">alpha-L-fucosidase</fullName>
        <ecNumber evidence="3">3.2.1.51</ecNumber>
    </recommendedName>
</protein>
<feature type="signal peptide" evidence="8">
    <location>
        <begin position="1"/>
        <end position="27"/>
    </location>
</feature>
<name>A0AAN8JMY6_PATCE</name>
<dbReference type="Gene3D" id="3.20.20.80">
    <property type="entry name" value="Glycosidases"/>
    <property type="match status" value="1"/>
</dbReference>
<sequence>MVAMKTLVVNKLSLCLLLFVNIIANHAAYEPTWESLDSRPLPSWYDEAKLGIFIHWGVFSVPSFRSEWFWYDWQGANDTDCINFMKTNYPPDFTYADFAKQYTTEFYSASQWASIFNASGARYVVLTSKHHEGFTNWPSKYSFNWNSMDNGPHRDLVGELATEIQQNTGLHFGLYHSLFEWFHPLYLQDKANNWTTNNFVKDKTMPELYEIIQKYKPEVVWSDGDWEAPDSYWDSKNFLAWLYNESPVKDTVVTNDRWGNGDMCHHGGYLTCSDKYNPGVLQKRKFENAMTLDDASWGYRRDMKFTDVLTMDELLKTFIETVSCGGNLLMNIGPTKEGTIAPIFQERLLQMGDWLKINGEAIYSSKPWTYQNDTITPGVWYTSAKGQQYVYAIVLNWPSGETLQLGAPSVSQSTVVSLLGYTGTIEWRAGTTHGIEIILPPLTVNTQPSKYAKVFKFINLDN</sequence>
<dbReference type="EC" id="3.2.1.51" evidence="3"/>
<gene>
    <name evidence="11" type="ORF">SNE40_015213</name>
</gene>
<evidence type="ECO:0000256" key="6">
    <source>
        <dbReference type="ARBA" id="ARBA00023180"/>
    </source>
</evidence>
<dbReference type="PANTHER" id="PTHR10030:SF37">
    <property type="entry name" value="ALPHA-L-FUCOSIDASE-RELATED"/>
    <property type="match status" value="1"/>
</dbReference>
<dbReference type="InterPro" id="IPR031919">
    <property type="entry name" value="Fucosidase_C"/>
</dbReference>
<dbReference type="AlphaFoldDB" id="A0AAN8JMY6"/>
<evidence type="ECO:0000256" key="2">
    <source>
        <dbReference type="ARBA" id="ARBA00007951"/>
    </source>
</evidence>
<feature type="domain" description="Glycoside hydrolase family 29 N-terminal" evidence="9">
    <location>
        <begin position="21"/>
        <end position="360"/>
    </location>
</feature>
<reference evidence="11 12" key="1">
    <citation type="submission" date="2024-01" db="EMBL/GenBank/DDBJ databases">
        <title>The genome of the rayed Mediterranean limpet Patella caerulea (Linnaeus, 1758).</title>
        <authorList>
            <person name="Anh-Thu Weber A."/>
            <person name="Halstead-Nussloch G."/>
        </authorList>
    </citation>
    <scope>NUCLEOTIDE SEQUENCE [LARGE SCALE GENOMIC DNA]</scope>
    <source>
        <strain evidence="11">AATW-2023a</strain>
        <tissue evidence="11">Whole specimen</tissue>
    </source>
</reference>
<dbReference type="InterPro" id="IPR057739">
    <property type="entry name" value="Glyco_hydro_29_N"/>
</dbReference>
<organism evidence="11 12">
    <name type="scientific">Patella caerulea</name>
    <name type="common">Rayed Mediterranean limpet</name>
    <dbReference type="NCBI Taxonomy" id="87958"/>
    <lineage>
        <taxon>Eukaryota</taxon>
        <taxon>Metazoa</taxon>
        <taxon>Spiralia</taxon>
        <taxon>Lophotrochozoa</taxon>
        <taxon>Mollusca</taxon>
        <taxon>Gastropoda</taxon>
        <taxon>Patellogastropoda</taxon>
        <taxon>Patelloidea</taxon>
        <taxon>Patellidae</taxon>
        <taxon>Patella</taxon>
    </lineage>
</organism>
<evidence type="ECO:0000256" key="5">
    <source>
        <dbReference type="ARBA" id="ARBA00022801"/>
    </source>
</evidence>
<accession>A0AAN8JMY6</accession>
<evidence type="ECO:0000256" key="7">
    <source>
        <dbReference type="ARBA" id="ARBA00023295"/>
    </source>
</evidence>
<dbReference type="Pfam" id="PF01120">
    <property type="entry name" value="Alpha_L_fucos"/>
    <property type="match status" value="1"/>
</dbReference>
<keyword evidence="6" id="KW-0325">Glycoprotein</keyword>
<keyword evidence="5 8" id="KW-0378">Hydrolase</keyword>
<dbReference type="InterPro" id="IPR000933">
    <property type="entry name" value="Glyco_hydro_29"/>
</dbReference>
<feature type="chain" id="PRO_5042675259" description="alpha-L-fucosidase" evidence="8">
    <location>
        <begin position="28"/>
        <end position="462"/>
    </location>
</feature>
<evidence type="ECO:0000313" key="11">
    <source>
        <dbReference type="EMBL" id="KAK6177023.1"/>
    </source>
</evidence>
<evidence type="ECO:0000256" key="1">
    <source>
        <dbReference type="ARBA" id="ARBA00004071"/>
    </source>
</evidence>
<evidence type="ECO:0000256" key="4">
    <source>
        <dbReference type="ARBA" id="ARBA00022729"/>
    </source>
</evidence>
<evidence type="ECO:0000259" key="9">
    <source>
        <dbReference type="Pfam" id="PF01120"/>
    </source>
</evidence>
<dbReference type="InterPro" id="IPR016286">
    <property type="entry name" value="FUC_metazoa-typ"/>
</dbReference>
<proteinExistence type="inferred from homology"/>
<comment type="function">
    <text evidence="1">Alpha-L-fucosidase is responsible for hydrolyzing the alpha-1,6-linked fucose joined to the reducing-end N-acetylglucosamine of the carbohydrate moieties of glycoproteins.</text>
</comment>
<evidence type="ECO:0000313" key="12">
    <source>
        <dbReference type="Proteomes" id="UP001347796"/>
    </source>
</evidence>
<evidence type="ECO:0000256" key="3">
    <source>
        <dbReference type="ARBA" id="ARBA00012662"/>
    </source>
</evidence>
<dbReference type="InterPro" id="IPR017853">
    <property type="entry name" value="GH"/>
</dbReference>
<dbReference type="GO" id="GO:0004560">
    <property type="term" value="F:alpha-L-fucosidase activity"/>
    <property type="evidence" value="ECO:0007669"/>
    <property type="project" value="UniProtKB-EC"/>
</dbReference>
<dbReference type="EMBL" id="JAZGQO010000010">
    <property type="protein sequence ID" value="KAK6177023.1"/>
    <property type="molecule type" value="Genomic_DNA"/>
</dbReference>
<dbReference type="PANTHER" id="PTHR10030">
    <property type="entry name" value="ALPHA-L-FUCOSIDASE"/>
    <property type="match status" value="1"/>
</dbReference>
<dbReference type="SMART" id="SM00812">
    <property type="entry name" value="Alpha_L_fucos"/>
    <property type="match status" value="1"/>
</dbReference>
<keyword evidence="7 8" id="KW-0326">Glycosidase</keyword>
<dbReference type="Gene3D" id="2.60.40.1180">
    <property type="entry name" value="Golgi alpha-mannosidase II"/>
    <property type="match status" value="1"/>
</dbReference>
<dbReference type="GO" id="GO:0005764">
    <property type="term" value="C:lysosome"/>
    <property type="evidence" value="ECO:0007669"/>
    <property type="project" value="TreeGrafter"/>
</dbReference>
<dbReference type="PIRSF" id="PIRSF001092">
    <property type="entry name" value="Alpha-L-fucosidase"/>
    <property type="match status" value="1"/>
</dbReference>
<comment type="similarity">
    <text evidence="2 8">Belongs to the glycosyl hydrolase 29 family.</text>
</comment>
<feature type="domain" description="Alpha-L-fucosidase C-terminal" evidence="10">
    <location>
        <begin position="371"/>
        <end position="457"/>
    </location>
</feature>
<evidence type="ECO:0000259" key="10">
    <source>
        <dbReference type="Pfam" id="PF16757"/>
    </source>
</evidence>
<dbReference type="GO" id="GO:0016139">
    <property type="term" value="P:glycoside catabolic process"/>
    <property type="evidence" value="ECO:0007669"/>
    <property type="project" value="TreeGrafter"/>
</dbReference>
<dbReference type="Proteomes" id="UP001347796">
    <property type="component" value="Unassembled WGS sequence"/>
</dbReference>